<feature type="domain" description="Protein kinase" evidence="7">
    <location>
        <begin position="83"/>
        <end position="379"/>
    </location>
</feature>
<keyword evidence="5" id="KW-0067">ATP-binding</keyword>
<dbReference type="Gene3D" id="3.30.200.20">
    <property type="entry name" value="Phosphorylase Kinase, domain 1"/>
    <property type="match status" value="1"/>
</dbReference>
<dbReference type="Gene3D" id="1.10.510.10">
    <property type="entry name" value="Transferase(Phosphotransferase) domain 1"/>
    <property type="match status" value="1"/>
</dbReference>
<dbReference type="Pfam" id="PF00069">
    <property type="entry name" value="Pkinase"/>
    <property type="match status" value="1"/>
</dbReference>
<dbReference type="PROSITE" id="PS00108">
    <property type="entry name" value="PROTEIN_KINASE_ST"/>
    <property type="match status" value="1"/>
</dbReference>
<proteinExistence type="predicted"/>
<dbReference type="EMBL" id="CP141889">
    <property type="protein sequence ID" value="WRT69704.1"/>
    <property type="molecule type" value="Genomic_DNA"/>
</dbReference>
<evidence type="ECO:0000256" key="1">
    <source>
        <dbReference type="ARBA" id="ARBA00022527"/>
    </source>
</evidence>
<reference evidence="8 9" key="1">
    <citation type="submission" date="2024-01" db="EMBL/GenBank/DDBJ databases">
        <title>Comparative genomics of Cryptococcus and Kwoniella reveals pathogenesis evolution and contrasting modes of karyotype evolution via chromosome fusion or intercentromeric recombination.</title>
        <authorList>
            <person name="Coelho M.A."/>
            <person name="David-Palma M."/>
            <person name="Shea T."/>
            <person name="Bowers K."/>
            <person name="McGinley-Smith S."/>
            <person name="Mohammad A.W."/>
            <person name="Gnirke A."/>
            <person name="Yurkov A.M."/>
            <person name="Nowrousian M."/>
            <person name="Sun S."/>
            <person name="Cuomo C.A."/>
            <person name="Heitman J."/>
        </authorList>
    </citation>
    <scope>NUCLEOTIDE SEQUENCE [LARGE SCALE GENOMIC DNA]</scope>
    <source>
        <strain evidence="8">CBS 11374</strain>
    </source>
</reference>
<dbReference type="InterPro" id="IPR000719">
    <property type="entry name" value="Prot_kinase_dom"/>
</dbReference>
<keyword evidence="4" id="KW-0418">Kinase</keyword>
<evidence type="ECO:0000256" key="3">
    <source>
        <dbReference type="ARBA" id="ARBA00022741"/>
    </source>
</evidence>
<keyword evidence="9" id="KW-1185">Reference proteome</keyword>
<keyword evidence="2" id="KW-0808">Transferase</keyword>
<name>A0ABZ1D8C3_9TREE</name>
<evidence type="ECO:0000259" key="7">
    <source>
        <dbReference type="PROSITE" id="PS50011"/>
    </source>
</evidence>
<dbReference type="SUPFAM" id="SSF56112">
    <property type="entry name" value="Protein kinase-like (PK-like)"/>
    <property type="match status" value="1"/>
</dbReference>
<keyword evidence="1" id="KW-0723">Serine/threonine-protein kinase</keyword>
<dbReference type="SMART" id="SM00220">
    <property type="entry name" value="S_TKc"/>
    <property type="match status" value="1"/>
</dbReference>
<dbReference type="PANTHER" id="PTHR24351">
    <property type="entry name" value="RIBOSOMAL PROTEIN S6 KINASE"/>
    <property type="match status" value="1"/>
</dbReference>
<evidence type="ECO:0000256" key="6">
    <source>
        <dbReference type="SAM" id="MobiDB-lite"/>
    </source>
</evidence>
<dbReference type="Proteomes" id="UP001329825">
    <property type="component" value="Chromosome 9"/>
</dbReference>
<evidence type="ECO:0000313" key="9">
    <source>
        <dbReference type="Proteomes" id="UP001329825"/>
    </source>
</evidence>
<evidence type="ECO:0000256" key="2">
    <source>
        <dbReference type="ARBA" id="ARBA00022679"/>
    </source>
</evidence>
<organism evidence="8 9">
    <name type="scientific">Kwoniella shivajii</name>
    <dbReference type="NCBI Taxonomy" id="564305"/>
    <lineage>
        <taxon>Eukaryota</taxon>
        <taxon>Fungi</taxon>
        <taxon>Dikarya</taxon>
        <taxon>Basidiomycota</taxon>
        <taxon>Agaricomycotina</taxon>
        <taxon>Tremellomycetes</taxon>
        <taxon>Tremellales</taxon>
        <taxon>Cryptococcaceae</taxon>
        <taxon>Kwoniella</taxon>
    </lineage>
</organism>
<dbReference type="GeneID" id="87958824"/>
<dbReference type="RefSeq" id="XP_062794443.1">
    <property type="nucleotide sequence ID" value="XM_062938392.1"/>
</dbReference>
<dbReference type="PROSITE" id="PS50011">
    <property type="entry name" value="PROTEIN_KINASE_DOM"/>
    <property type="match status" value="1"/>
</dbReference>
<dbReference type="InterPro" id="IPR011009">
    <property type="entry name" value="Kinase-like_dom_sf"/>
</dbReference>
<keyword evidence="3" id="KW-0547">Nucleotide-binding</keyword>
<evidence type="ECO:0000256" key="4">
    <source>
        <dbReference type="ARBA" id="ARBA00022777"/>
    </source>
</evidence>
<evidence type="ECO:0000313" key="8">
    <source>
        <dbReference type="EMBL" id="WRT69704.1"/>
    </source>
</evidence>
<sequence>MSDSSTYAHRQCLLLELLDQQQPVKVSDLVSRFTTSVNLYPIQDGLSIALDAVLLEAWSRQTKQTNHDHLRYLNTLRLDRTDFDILGRLGDGQFGTVDAARSRLNGQVYAIKTIKKHTAMRAGSQLSLNIERLIHMIGLRSVSPPIPALIAAFQTEDCISLVTTFAECGSLWDRLCSLSVEDGQPGIMMDSEIKWWAPQMIEAIQWVHDQGYVHRDVKPHNFLVTAKSRILLTDFGSAAPLQFPKDSHARRPFVLHDQCIMPIGTPDYIAPEILLIAEAACVEATESDLAVHPISLQGYDLSVDWWSLGATLYEMATGRGPFWSRTIQQTYLLLTRYKGNIELPSSIHSTLREVLYGIAAPPSSFAHPEPFDLSALPIVDTSVIDPGDFTFNHLFEQSTSYNDSCSATSTSTLASFPDVLYRWLGWTWEPPPAMLENSRVDPNFANSYREHIISSPADFTTPVRPRDPLLGGLMHTGATLKPMVPGSHIRSRLVSERQAFAELVLCVQKSAKKQVSTKALPSDQHILLSNRADPATPTRDISLKDNDRSPSMSTIAIHQPLHLRRLEDLELQHYMLSKKLEVSTTIMVSSA</sequence>
<evidence type="ECO:0000256" key="5">
    <source>
        <dbReference type="ARBA" id="ARBA00022840"/>
    </source>
</evidence>
<feature type="region of interest" description="Disordered" evidence="6">
    <location>
        <begin position="526"/>
        <end position="552"/>
    </location>
</feature>
<gene>
    <name evidence="8" type="ORF">IL334_006694</name>
</gene>
<protein>
    <recommendedName>
        <fullName evidence="7">Protein kinase domain-containing protein</fullName>
    </recommendedName>
</protein>
<dbReference type="InterPro" id="IPR008271">
    <property type="entry name" value="Ser/Thr_kinase_AS"/>
</dbReference>
<accession>A0ABZ1D8C3</accession>